<evidence type="ECO:0000256" key="1">
    <source>
        <dbReference type="ARBA" id="ARBA00004571"/>
    </source>
</evidence>
<evidence type="ECO:0000313" key="15">
    <source>
        <dbReference type="Proteomes" id="UP000626210"/>
    </source>
</evidence>
<dbReference type="InterPro" id="IPR037066">
    <property type="entry name" value="Plug_dom_sf"/>
</dbReference>
<comment type="similarity">
    <text evidence="2 10 11">Belongs to the TonB-dependent receptor family.</text>
</comment>
<evidence type="ECO:0000256" key="5">
    <source>
        <dbReference type="ARBA" id="ARBA00022692"/>
    </source>
</evidence>
<name>A0ABQ3G5G9_9BURK</name>
<dbReference type="CDD" id="cd01347">
    <property type="entry name" value="ligand_gated_channel"/>
    <property type="match status" value="1"/>
</dbReference>
<keyword evidence="5 10" id="KW-0812">Transmembrane</keyword>
<evidence type="ECO:0000256" key="6">
    <source>
        <dbReference type="ARBA" id="ARBA00023077"/>
    </source>
</evidence>
<keyword evidence="3 10" id="KW-0813">Transport</keyword>
<evidence type="ECO:0000256" key="7">
    <source>
        <dbReference type="ARBA" id="ARBA00023136"/>
    </source>
</evidence>
<evidence type="ECO:0000256" key="11">
    <source>
        <dbReference type="RuleBase" id="RU003357"/>
    </source>
</evidence>
<proteinExistence type="inferred from homology"/>
<dbReference type="InterPro" id="IPR039426">
    <property type="entry name" value="TonB-dep_rcpt-like"/>
</dbReference>
<evidence type="ECO:0000259" key="13">
    <source>
        <dbReference type="Pfam" id="PF07715"/>
    </source>
</evidence>
<evidence type="ECO:0000256" key="4">
    <source>
        <dbReference type="ARBA" id="ARBA00022452"/>
    </source>
</evidence>
<dbReference type="Proteomes" id="UP000626210">
    <property type="component" value="Unassembled WGS sequence"/>
</dbReference>
<keyword evidence="7 10" id="KW-0472">Membrane</keyword>
<feature type="domain" description="TonB-dependent receptor-like beta-barrel" evidence="12">
    <location>
        <begin position="251"/>
        <end position="632"/>
    </location>
</feature>
<sequence>MPGQAQTDAPALAATVVTATRTEADPQDVPASIGSVAGDDLRQGRAQVNISEALGSVPGLQARERQNYAQDVQISMRGFGTRATFGIRGLRLYVDGIPATQPDGQGQLSHVDLASAERIEVLRGPFSALYGNSSGGVLQVFTEEGRGAPRLRLDTAAGSDGLLRFGTKLSGNTGPNDSGVGYVLSASRFATDGYREHSAARRTLANAKLTLRPHEDGKLTLVANRVVLPKAEDPLGLERKDWQANPRGVAAAATNYNTRKSMDQTQAGLVYEHYLSEAHSVQGTLYGGQRSTQQFQSIPRNTQVSLPLHPGGVIDLDRDYAGADLRWTWHTRLADAPLTVVAGLAYDGLREDRRGYENFVGSALGVQGALRRDEHNRVNNFDQYLQADWRVTQRWTLNAGLRHSRIRVDSQDRYITAANPDDSGVARYGATLPVVGASFAITESLRIYASAGKGFETPTLNELSYRPDQLPGLNFGLNPARSKSVETGLKHRSAAFGEWTVAVFRTGTEDEIVTRTIDGRATATNAGRTRRNGLELSWEQRFLQHLRMQMAATLLDARYRDGANAGSRMPGLAKSSLYASAGWMPQQGWRAGADWRVLSKVYVNDANNDAAAGYGVLGLYTGYLARVGSWQLEGFVRADNLLDKRYAGSVIVNDATMPVGRYFEPAPGRNWLVGLSATLAL</sequence>
<dbReference type="Gene3D" id="2.40.170.20">
    <property type="entry name" value="TonB-dependent receptor, beta-barrel domain"/>
    <property type="match status" value="1"/>
</dbReference>
<keyword evidence="9 10" id="KW-0998">Cell outer membrane</keyword>
<accession>A0ABQ3G5G9</accession>
<dbReference type="InterPro" id="IPR000531">
    <property type="entry name" value="Beta-barrel_TonB"/>
</dbReference>
<evidence type="ECO:0000256" key="2">
    <source>
        <dbReference type="ARBA" id="ARBA00009810"/>
    </source>
</evidence>
<evidence type="ECO:0000259" key="12">
    <source>
        <dbReference type="Pfam" id="PF00593"/>
    </source>
</evidence>
<dbReference type="InterPro" id="IPR036942">
    <property type="entry name" value="Beta-barrel_TonB_sf"/>
</dbReference>
<comment type="subcellular location">
    <subcellularLocation>
        <location evidence="1 10">Cell outer membrane</location>
        <topology evidence="1 10">Multi-pass membrane protein</topology>
    </subcellularLocation>
</comment>
<evidence type="ECO:0000256" key="10">
    <source>
        <dbReference type="PROSITE-ProRule" id="PRU01360"/>
    </source>
</evidence>
<evidence type="ECO:0000256" key="9">
    <source>
        <dbReference type="ARBA" id="ARBA00023237"/>
    </source>
</evidence>
<dbReference type="PANTHER" id="PTHR30069:SF28">
    <property type="entry name" value="TONB-DEPENDENT RECEPTOR YNCD-RELATED"/>
    <property type="match status" value="1"/>
</dbReference>
<dbReference type="Pfam" id="PF07715">
    <property type="entry name" value="Plug"/>
    <property type="match status" value="1"/>
</dbReference>
<reference evidence="15" key="1">
    <citation type="journal article" date="2019" name="Int. J. Syst. Evol. Microbiol.">
        <title>The Global Catalogue of Microorganisms (GCM) 10K type strain sequencing project: providing services to taxonomists for standard genome sequencing and annotation.</title>
        <authorList>
            <consortium name="The Broad Institute Genomics Platform"/>
            <consortium name="The Broad Institute Genome Sequencing Center for Infectious Disease"/>
            <person name="Wu L."/>
            <person name="Ma J."/>
        </authorList>
    </citation>
    <scope>NUCLEOTIDE SEQUENCE [LARGE SCALE GENOMIC DNA]</scope>
    <source>
        <strain evidence="15">KCTC 23314</strain>
    </source>
</reference>
<keyword evidence="8 14" id="KW-0675">Receptor</keyword>
<feature type="domain" description="TonB-dependent receptor plug" evidence="13">
    <location>
        <begin position="26"/>
        <end position="137"/>
    </location>
</feature>
<evidence type="ECO:0000256" key="8">
    <source>
        <dbReference type="ARBA" id="ARBA00023170"/>
    </source>
</evidence>
<dbReference type="Pfam" id="PF00593">
    <property type="entry name" value="TonB_dep_Rec_b-barrel"/>
    <property type="match status" value="1"/>
</dbReference>
<keyword evidence="15" id="KW-1185">Reference proteome</keyword>
<dbReference type="PANTHER" id="PTHR30069">
    <property type="entry name" value="TONB-DEPENDENT OUTER MEMBRANE RECEPTOR"/>
    <property type="match status" value="1"/>
</dbReference>
<evidence type="ECO:0000313" key="14">
    <source>
        <dbReference type="EMBL" id="GHC88881.1"/>
    </source>
</evidence>
<comment type="caution">
    <text evidence="14">The sequence shown here is derived from an EMBL/GenBank/DDBJ whole genome shotgun (WGS) entry which is preliminary data.</text>
</comment>
<dbReference type="EMBL" id="BMYK01000011">
    <property type="protein sequence ID" value="GHC88881.1"/>
    <property type="molecule type" value="Genomic_DNA"/>
</dbReference>
<organism evidence="14 15">
    <name type="scientific">Pseudorhodoferax aquiterrae</name>
    <dbReference type="NCBI Taxonomy" id="747304"/>
    <lineage>
        <taxon>Bacteria</taxon>
        <taxon>Pseudomonadati</taxon>
        <taxon>Pseudomonadota</taxon>
        <taxon>Betaproteobacteria</taxon>
        <taxon>Burkholderiales</taxon>
        <taxon>Comamonadaceae</taxon>
    </lineage>
</organism>
<gene>
    <name evidence="14" type="ORF">GCM10007320_36140</name>
</gene>
<keyword evidence="4 10" id="KW-1134">Transmembrane beta strand</keyword>
<dbReference type="Gene3D" id="2.170.130.10">
    <property type="entry name" value="TonB-dependent receptor, plug domain"/>
    <property type="match status" value="1"/>
</dbReference>
<keyword evidence="6 11" id="KW-0798">TonB box</keyword>
<dbReference type="InterPro" id="IPR012910">
    <property type="entry name" value="Plug_dom"/>
</dbReference>
<dbReference type="SUPFAM" id="SSF56935">
    <property type="entry name" value="Porins"/>
    <property type="match status" value="1"/>
</dbReference>
<evidence type="ECO:0000256" key="3">
    <source>
        <dbReference type="ARBA" id="ARBA00022448"/>
    </source>
</evidence>
<dbReference type="PROSITE" id="PS52016">
    <property type="entry name" value="TONB_DEPENDENT_REC_3"/>
    <property type="match status" value="1"/>
</dbReference>
<protein>
    <submittedName>
        <fullName evidence="14">TonB-dependent receptor</fullName>
    </submittedName>
</protein>